<organism evidence="3 4">
    <name type="scientific">Exidia glandulosa HHB12029</name>
    <dbReference type="NCBI Taxonomy" id="1314781"/>
    <lineage>
        <taxon>Eukaryota</taxon>
        <taxon>Fungi</taxon>
        <taxon>Dikarya</taxon>
        <taxon>Basidiomycota</taxon>
        <taxon>Agaricomycotina</taxon>
        <taxon>Agaricomycetes</taxon>
        <taxon>Auriculariales</taxon>
        <taxon>Exidiaceae</taxon>
        <taxon>Exidia</taxon>
    </lineage>
</organism>
<keyword evidence="4" id="KW-1185">Reference proteome</keyword>
<dbReference type="InterPro" id="IPR036273">
    <property type="entry name" value="CRAL/TRIO_N_dom_sf"/>
</dbReference>
<dbReference type="AlphaFoldDB" id="A0A165E8D5"/>
<dbReference type="Gene3D" id="1.10.8.20">
    <property type="entry name" value="N-terminal domain of phosphatidylinositol transfer protein sec14p"/>
    <property type="match status" value="1"/>
</dbReference>
<evidence type="ECO:0000313" key="4">
    <source>
        <dbReference type="Proteomes" id="UP000077266"/>
    </source>
</evidence>
<evidence type="ECO:0000256" key="1">
    <source>
        <dbReference type="SAM" id="MobiDB-lite"/>
    </source>
</evidence>
<dbReference type="STRING" id="1314781.A0A165E8D5"/>
<dbReference type="Pfam" id="PF00650">
    <property type="entry name" value="CRAL_TRIO"/>
    <property type="match status" value="1"/>
</dbReference>
<evidence type="ECO:0000259" key="2">
    <source>
        <dbReference type="PROSITE" id="PS50191"/>
    </source>
</evidence>
<dbReference type="InterPro" id="IPR011074">
    <property type="entry name" value="CRAL/TRIO_N_dom"/>
</dbReference>
<feature type="region of interest" description="Disordered" evidence="1">
    <location>
        <begin position="164"/>
        <end position="202"/>
    </location>
</feature>
<dbReference type="Pfam" id="PF03765">
    <property type="entry name" value="CRAL_TRIO_N"/>
    <property type="match status" value="1"/>
</dbReference>
<gene>
    <name evidence="3" type="ORF">EXIGLDRAFT_724914</name>
</gene>
<dbReference type="PANTHER" id="PTHR45657">
    <property type="entry name" value="CRAL-TRIO DOMAIN-CONTAINING PROTEIN YKL091C-RELATED"/>
    <property type="match status" value="1"/>
</dbReference>
<dbReference type="InterPro" id="IPR051026">
    <property type="entry name" value="PI/PC_transfer"/>
</dbReference>
<dbReference type="SMART" id="SM00516">
    <property type="entry name" value="SEC14"/>
    <property type="match status" value="1"/>
</dbReference>
<accession>A0A165E8D5</accession>
<dbReference type="CDD" id="cd00170">
    <property type="entry name" value="SEC14"/>
    <property type="match status" value="1"/>
</dbReference>
<dbReference type="PANTHER" id="PTHR45657:SF3">
    <property type="entry name" value="TRANSPORTER, PUTATIVE (AFU_ORTHOLOGUE AFUA_5G09260)-RELATED"/>
    <property type="match status" value="1"/>
</dbReference>
<name>A0A165E8D5_EXIGL</name>
<protein>
    <submittedName>
        <fullName evidence="3">CRAL/TRIO domain-containing protein</fullName>
    </submittedName>
</protein>
<proteinExistence type="predicted"/>
<dbReference type="PROSITE" id="PS50191">
    <property type="entry name" value="CRAL_TRIO"/>
    <property type="match status" value="1"/>
</dbReference>
<dbReference type="OrthoDB" id="30289at2759"/>
<reference evidence="3 4" key="1">
    <citation type="journal article" date="2016" name="Mol. Biol. Evol.">
        <title>Comparative Genomics of Early-Diverging Mushroom-Forming Fungi Provides Insights into the Origins of Lignocellulose Decay Capabilities.</title>
        <authorList>
            <person name="Nagy L.G."/>
            <person name="Riley R."/>
            <person name="Tritt A."/>
            <person name="Adam C."/>
            <person name="Daum C."/>
            <person name="Floudas D."/>
            <person name="Sun H."/>
            <person name="Yadav J.S."/>
            <person name="Pangilinan J."/>
            <person name="Larsson K.H."/>
            <person name="Matsuura K."/>
            <person name="Barry K."/>
            <person name="Labutti K."/>
            <person name="Kuo R."/>
            <person name="Ohm R.A."/>
            <person name="Bhattacharya S.S."/>
            <person name="Shirouzu T."/>
            <person name="Yoshinaga Y."/>
            <person name="Martin F.M."/>
            <person name="Grigoriev I.V."/>
            <person name="Hibbett D.S."/>
        </authorList>
    </citation>
    <scope>NUCLEOTIDE SEQUENCE [LARGE SCALE GENOMIC DNA]</scope>
    <source>
        <strain evidence="3 4">HHB12029</strain>
    </source>
</reference>
<dbReference type="Proteomes" id="UP000077266">
    <property type="component" value="Unassembled WGS sequence"/>
</dbReference>
<dbReference type="SMART" id="SM01100">
    <property type="entry name" value="CRAL_TRIO_N"/>
    <property type="match status" value="1"/>
</dbReference>
<sequence>MSATTAPTTEPAPGPSSETAAGTAPPPTTPSAPASLSGHIGHLDAHQTAQLAEFKSKLMAEGIYRASIPGTSIAASHDDGTLLRFLRARRFVLPDALEQFRDTEAWRAKNNMDLLYEKIDIQDYEETRRLYPQWTGRRDRRGIPVYVFKVASLDSKTMSAYTKSSQRTNISMSSTSSTLSTAPSTPTSSGFFGGGSSTEHHHKETPARMLRLFALYENLTRFVMPLCSIAPGRPNPETPITQSNNIVDISGVGLRQFWNLRSHMQDASTLATAHYPETLDRIFIIGAPSFFPTVWSWIKKWFDPITTSKIFILPSGKEEVFAGLSQFIDPENIPTQYGGTLPYTFGELPKLDAALASLVHWTPAAGKHADSGEGTLPIGPVLWERHEHKGQWEAIAVGSVEGTDRREVVARLDEGMRMFGEEGEAPEKEKEEA</sequence>
<feature type="compositionally biased region" description="Low complexity" evidence="1">
    <location>
        <begin position="1"/>
        <end position="23"/>
    </location>
</feature>
<feature type="compositionally biased region" description="Low complexity" evidence="1">
    <location>
        <begin position="164"/>
        <end position="190"/>
    </location>
</feature>
<dbReference type="SUPFAM" id="SSF46938">
    <property type="entry name" value="CRAL/TRIO N-terminal domain"/>
    <property type="match status" value="1"/>
</dbReference>
<dbReference type="Gene3D" id="3.40.525.10">
    <property type="entry name" value="CRAL-TRIO lipid binding domain"/>
    <property type="match status" value="1"/>
</dbReference>
<feature type="region of interest" description="Disordered" evidence="1">
    <location>
        <begin position="1"/>
        <end position="39"/>
    </location>
</feature>
<dbReference type="InParanoid" id="A0A165E8D5"/>
<dbReference type="SUPFAM" id="SSF52087">
    <property type="entry name" value="CRAL/TRIO domain"/>
    <property type="match status" value="1"/>
</dbReference>
<feature type="domain" description="CRAL-TRIO" evidence="2">
    <location>
        <begin position="123"/>
        <end position="345"/>
    </location>
</feature>
<dbReference type="InterPro" id="IPR036865">
    <property type="entry name" value="CRAL-TRIO_dom_sf"/>
</dbReference>
<dbReference type="InterPro" id="IPR001251">
    <property type="entry name" value="CRAL-TRIO_dom"/>
</dbReference>
<dbReference type="EMBL" id="KV426160">
    <property type="protein sequence ID" value="KZV86304.1"/>
    <property type="molecule type" value="Genomic_DNA"/>
</dbReference>
<evidence type="ECO:0000313" key="3">
    <source>
        <dbReference type="EMBL" id="KZV86304.1"/>
    </source>
</evidence>